<accession>A0A1I6H2I6</accession>
<dbReference type="STRING" id="400055.SAMN04490243_2131"/>
<name>A0A1I6H2I6_9FLAO</name>
<organism evidence="2 3">
    <name type="scientific">Robiginitalea myxolifaciens</name>
    <dbReference type="NCBI Taxonomy" id="400055"/>
    <lineage>
        <taxon>Bacteria</taxon>
        <taxon>Pseudomonadati</taxon>
        <taxon>Bacteroidota</taxon>
        <taxon>Flavobacteriia</taxon>
        <taxon>Flavobacteriales</taxon>
        <taxon>Flavobacteriaceae</taxon>
        <taxon>Robiginitalea</taxon>
    </lineage>
</organism>
<gene>
    <name evidence="2" type="ORF">SAMN04490243_2131</name>
</gene>
<dbReference type="EMBL" id="FOYQ01000002">
    <property type="protein sequence ID" value="SFR48612.1"/>
    <property type="molecule type" value="Genomic_DNA"/>
</dbReference>
<sequence>MQIVSDIVRRYLGVVLLIAASNLCAQQVAVLKYGGGGDWYANPTALPNLIQFCNANIETDINTASATVGVGESSIFEYPMLHMTGHGNVIFTAEEAMNLRTYLLGGGFLHIDDNYGMAEFLDKELRKVFPDRQWEELGADHPIFQEPYSFPDGLPKIHEHDGERPQAMGYFHEGRLVLLFTTESDLGDGWEDPEVHNDPEAVRLKALQMGANIINYAFKN</sequence>
<proteinExistence type="predicted"/>
<evidence type="ECO:0000313" key="3">
    <source>
        <dbReference type="Proteomes" id="UP000199534"/>
    </source>
</evidence>
<dbReference type="Gene3D" id="3.40.50.12140">
    <property type="entry name" value="Domain of unknown function DUF4159"/>
    <property type="match status" value="1"/>
</dbReference>
<protein>
    <recommendedName>
        <fullName evidence="1">DUF4159 domain-containing protein</fullName>
    </recommendedName>
</protein>
<keyword evidence="3" id="KW-1185">Reference proteome</keyword>
<dbReference type="Pfam" id="PF13709">
    <property type="entry name" value="DUF4159"/>
    <property type="match status" value="1"/>
</dbReference>
<evidence type="ECO:0000259" key="1">
    <source>
        <dbReference type="Pfam" id="PF13709"/>
    </source>
</evidence>
<dbReference type="AlphaFoldDB" id="A0A1I6H2I6"/>
<reference evidence="2 3" key="1">
    <citation type="submission" date="2016-10" db="EMBL/GenBank/DDBJ databases">
        <authorList>
            <person name="de Groot N.N."/>
        </authorList>
    </citation>
    <scope>NUCLEOTIDE SEQUENCE [LARGE SCALE GENOMIC DNA]</scope>
    <source>
        <strain evidence="2 3">DSM 21019</strain>
    </source>
</reference>
<dbReference type="InterPro" id="IPR025297">
    <property type="entry name" value="DUF4159"/>
</dbReference>
<feature type="domain" description="DUF4159" evidence="1">
    <location>
        <begin position="28"/>
        <end position="218"/>
    </location>
</feature>
<evidence type="ECO:0000313" key="2">
    <source>
        <dbReference type="EMBL" id="SFR48612.1"/>
    </source>
</evidence>
<dbReference type="Proteomes" id="UP000199534">
    <property type="component" value="Unassembled WGS sequence"/>
</dbReference>